<organism evidence="2 3">
    <name type="scientific">Ajellomyces capsulatus (strain H143)</name>
    <name type="common">Darling's disease fungus</name>
    <name type="synonym">Histoplasma capsulatum</name>
    <dbReference type="NCBI Taxonomy" id="544712"/>
    <lineage>
        <taxon>Eukaryota</taxon>
        <taxon>Fungi</taxon>
        <taxon>Dikarya</taxon>
        <taxon>Ascomycota</taxon>
        <taxon>Pezizomycotina</taxon>
        <taxon>Eurotiomycetes</taxon>
        <taxon>Eurotiomycetidae</taxon>
        <taxon>Onygenales</taxon>
        <taxon>Ajellomycetaceae</taxon>
        <taxon>Histoplasma</taxon>
    </lineage>
</organism>
<dbReference type="VEuPathDB" id="FungiDB:HCDG_03582"/>
<accession>C6HC33</accession>
<sequence>MAPARVCCSPSIDICKNPADGSPSPDARTSPLQPLHISCRDASYSNIRLGSWTTHVRPAGARYQKPGFQHCIPIICHRSADSGTTGETQKLQQCSLLAAQYGVPSTTLSKKEGKGTKRKGKGKGSKTNLLRGGHPCVQYACCGIFGEASAQHANPFDVTLRIVGRRVMVQLVGIWVSRLSMKRIAQQHHDTG</sequence>
<dbReference type="HOGENOM" id="CLU_1414789_0_0_1"/>
<reference evidence="3" key="1">
    <citation type="submission" date="2009-05" db="EMBL/GenBank/DDBJ databases">
        <title>The genome sequence of Ajellomyces capsulatus strain H143.</title>
        <authorList>
            <person name="Champion M."/>
            <person name="Cuomo C.A."/>
            <person name="Ma L.-J."/>
            <person name="Henn M.R."/>
            <person name="Sil A."/>
            <person name="Goldman B."/>
            <person name="Young S.K."/>
            <person name="Kodira C.D."/>
            <person name="Zeng Q."/>
            <person name="Koehrsen M."/>
            <person name="Alvarado L."/>
            <person name="Berlin A.M."/>
            <person name="Borenstein D."/>
            <person name="Chen Z."/>
            <person name="Engels R."/>
            <person name="Freedman E."/>
            <person name="Gellesch M."/>
            <person name="Goldberg J."/>
            <person name="Griggs A."/>
            <person name="Gujja S."/>
            <person name="Heiman D.I."/>
            <person name="Hepburn T.A."/>
            <person name="Howarth C."/>
            <person name="Jen D."/>
            <person name="Larson L."/>
            <person name="Lewis B."/>
            <person name="Mehta T."/>
            <person name="Park D."/>
            <person name="Pearson M."/>
            <person name="Roberts A."/>
            <person name="Saif S."/>
            <person name="Shea T.D."/>
            <person name="Shenoy N."/>
            <person name="Sisk P."/>
            <person name="Stolte C."/>
            <person name="Sykes S."/>
            <person name="Walk T."/>
            <person name="White J."/>
            <person name="Yandava C."/>
            <person name="Klein B."/>
            <person name="McEwen J.G."/>
            <person name="Puccia R."/>
            <person name="Goldman G.H."/>
            <person name="Felipe M.S."/>
            <person name="Nino-Vega G."/>
            <person name="San-Blas G."/>
            <person name="Taylor J.W."/>
            <person name="Mendoza L."/>
            <person name="Galagan J.E."/>
            <person name="Nusbaum C."/>
            <person name="Birren B.W."/>
        </authorList>
    </citation>
    <scope>NUCLEOTIDE SEQUENCE [LARGE SCALE GENOMIC DNA]</scope>
    <source>
        <strain evidence="3">H143</strain>
    </source>
</reference>
<dbReference type="AlphaFoldDB" id="C6HC33"/>
<evidence type="ECO:0000313" key="2">
    <source>
        <dbReference type="EMBL" id="EER42123.1"/>
    </source>
</evidence>
<gene>
    <name evidence="2" type="ORF">HCDG_03582</name>
</gene>
<proteinExistence type="predicted"/>
<evidence type="ECO:0000313" key="3">
    <source>
        <dbReference type="Proteomes" id="UP000002624"/>
    </source>
</evidence>
<name>C6HC33_AJECH</name>
<dbReference type="Proteomes" id="UP000002624">
    <property type="component" value="Unassembled WGS sequence"/>
</dbReference>
<protein>
    <submittedName>
        <fullName evidence="2">Uncharacterized protein</fullName>
    </submittedName>
</protein>
<dbReference type="EMBL" id="GG692422">
    <property type="protein sequence ID" value="EER42123.1"/>
    <property type="molecule type" value="Genomic_DNA"/>
</dbReference>
<feature type="region of interest" description="Disordered" evidence="1">
    <location>
        <begin position="107"/>
        <end position="127"/>
    </location>
</feature>
<evidence type="ECO:0000256" key="1">
    <source>
        <dbReference type="SAM" id="MobiDB-lite"/>
    </source>
</evidence>